<organism evidence="3 4">
    <name type="scientific">Tateyamaria omphalii</name>
    <dbReference type="NCBI Taxonomy" id="299262"/>
    <lineage>
        <taxon>Bacteria</taxon>
        <taxon>Pseudomonadati</taxon>
        <taxon>Pseudomonadota</taxon>
        <taxon>Alphaproteobacteria</taxon>
        <taxon>Rhodobacterales</taxon>
        <taxon>Roseobacteraceae</taxon>
        <taxon>Tateyamaria</taxon>
    </lineage>
</organism>
<dbReference type="PROSITE" id="PS51257">
    <property type="entry name" value="PROKAR_LIPOPROTEIN"/>
    <property type="match status" value="1"/>
</dbReference>
<evidence type="ECO:0000256" key="1">
    <source>
        <dbReference type="SAM" id="MobiDB-lite"/>
    </source>
</evidence>
<reference evidence="3 4" key="1">
    <citation type="submission" date="2017-01" db="EMBL/GenBank/DDBJ databases">
        <title>Complete genome of Tateyamaria omphalii DOK1-4 isolated from seawater in Dokdo.</title>
        <authorList>
            <person name="Kim J.H."/>
            <person name="Chi W.-J."/>
        </authorList>
    </citation>
    <scope>NUCLEOTIDE SEQUENCE [LARGE SCALE GENOMIC DNA]</scope>
    <source>
        <strain evidence="3 4">DOK1-4</strain>
        <plasmid evidence="3 4">pDOK1-4-1</plasmid>
    </source>
</reference>
<dbReference type="PANTHER" id="PTHR30441">
    <property type="entry name" value="DUF748 DOMAIN-CONTAINING PROTEIN"/>
    <property type="match status" value="1"/>
</dbReference>
<evidence type="ECO:0000313" key="4">
    <source>
        <dbReference type="Proteomes" id="UP000186336"/>
    </source>
</evidence>
<sequence>MRPQHQGTGTPWLHRGLLACMLVAGGACALFLLSKPDLDAIARTGINAEIGRIAGAHADLRDDSAVTVRPDLRVVVDDPVVELGDDQGALRVARIDATLRPTPLLQGQAEIASLYLHRPHLTFDSLDVAALFGRWADNTEAKTAPASIEIVDGVLDVADAVHISDLNLSIAQPGVSEGVMVQGDFVVGSRRASIALQLDDPHRAFSETGSPGSLSIRLDPAEEPLPADQGGADPGTGLLADMGQLVDNISVFGRRPLTIDGHFAMTPRAIRISDATVSHSGIALTGDLHLRAAGTDLPALAQLLAFQQGADAAVTDLMHAVDAGNWADAPIRTDWINGLEADLTLAAQDLSVGGTGIDAVSVSLAASAVGVSLDLLIDSETLGRFSAQMGMTQMGEVAVAASLSDASVTTLSQPIARRMQARLIGTPQLPEGALDTDLRLAGHGATLGALFGSLSGRVTASMQDGSLSGGDVTATLQTLANGRQFMTKEKGPLIPAAGRTYFDHIDGHVGIEAGTARISRLTIAGDRLEIDMLGEVGLKTGTVSVVGNAQLSAAQEPEAEDVARHVDLPFGIGGTVFTPMIAAGVPEFEMAAHLPPHRMAP</sequence>
<accession>A0A1P8N148</accession>
<dbReference type="GO" id="GO:0005886">
    <property type="term" value="C:plasma membrane"/>
    <property type="evidence" value="ECO:0007669"/>
    <property type="project" value="TreeGrafter"/>
</dbReference>
<feature type="transmembrane region" description="Helical" evidence="2">
    <location>
        <begin position="12"/>
        <end position="33"/>
    </location>
</feature>
<proteinExistence type="predicted"/>
<evidence type="ECO:0000313" key="3">
    <source>
        <dbReference type="EMBL" id="APX14040.1"/>
    </source>
</evidence>
<gene>
    <name evidence="3" type="ORF">BWR18_19440</name>
</gene>
<keyword evidence="4" id="KW-1185">Reference proteome</keyword>
<feature type="region of interest" description="Disordered" evidence="1">
    <location>
        <begin position="204"/>
        <end position="230"/>
    </location>
</feature>
<geneLocation type="plasmid" evidence="3 4">
    <name>pDOK1-4-1</name>
</geneLocation>
<keyword evidence="2" id="KW-0472">Membrane</keyword>
<dbReference type="GO" id="GO:0090313">
    <property type="term" value="P:regulation of protein targeting to membrane"/>
    <property type="evidence" value="ECO:0007669"/>
    <property type="project" value="TreeGrafter"/>
</dbReference>
<keyword evidence="2" id="KW-0812">Transmembrane</keyword>
<dbReference type="OrthoDB" id="7793317at2"/>
<dbReference type="PANTHER" id="PTHR30441:SF8">
    <property type="entry name" value="DUF748 DOMAIN-CONTAINING PROTEIN"/>
    <property type="match status" value="1"/>
</dbReference>
<name>A0A1P8N148_9RHOB</name>
<evidence type="ECO:0000256" key="2">
    <source>
        <dbReference type="SAM" id="Phobius"/>
    </source>
</evidence>
<dbReference type="EMBL" id="CP019313">
    <property type="protein sequence ID" value="APX14040.1"/>
    <property type="molecule type" value="Genomic_DNA"/>
</dbReference>
<dbReference type="RefSeq" id="WP_076630494.1">
    <property type="nucleotide sequence ID" value="NZ_CP019313.1"/>
</dbReference>
<dbReference type="Proteomes" id="UP000186336">
    <property type="component" value="Plasmid pDOK1-4-1"/>
</dbReference>
<protein>
    <submittedName>
        <fullName evidence="3">Uncharacterized protein</fullName>
    </submittedName>
</protein>
<dbReference type="InterPro" id="IPR052894">
    <property type="entry name" value="AsmA-related"/>
</dbReference>
<keyword evidence="3" id="KW-0614">Plasmid</keyword>
<dbReference type="AlphaFoldDB" id="A0A1P8N148"/>
<keyword evidence="2" id="KW-1133">Transmembrane helix</keyword>
<dbReference type="KEGG" id="tom:BWR18_19440"/>